<feature type="binding site" evidence="11">
    <location>
        <position position="49"/>
    </location>
    <ligand>
        <name>S-adenosyl-L-methionine</name>
        <dbReference type="ChEBI" id="CHEBI:59789"/>
    </ligand>
</feature>
<keyword evidence="11" id="KW-0963">Cytoplasm</keyword>
<protein>
    <recommendedName>
        <fullName evidence="7 11">Ribosomal RNA large subunit methyltransferase E</fullName>
        <ecNumber evidence="6 11">2.1.1.166</ecNumber>
    </recommendedName>
    <alternativeName>
        <fullName evidence="9 11">23S rRNA Um2552 methyltransferase</fullName>
    </alternativeName>
    <alternativeName>
        <fullName evidence="8 11">rRNA (uridine-2'-O-)-methyltransferase</fullName>
    </alternativeName>
</protein>
<dbReference type="InterPro" id="IPR029063">
    <property type="entry name" value="SAM-dependent_MTases_sf"/>
</dbReference>
<dbReference type="RefSeq" id="WP_420068567.1">
    <property type="nucleotide sequence ID" value="NZ_JBCHKQ010000001.1"/>
</dbReference>
<evidence type="ECO:0000256" key="4">
    <source>
        <dbReference type="ARBA" id="ARBA00022691"/>
    </source>
</evidence>
<name>A0ABU9U9G5_9SPIR</name>
<evidence type="ECO:0000256" key="6">
    <source>
        <dbReference type="ARBA" id="ARBA00038861"/>
    </source>
</evidence>
<accession>A0ABU9U9G5</accession>
<dbReference type="EMBL" id="JBCHKQ010000001">
    <property type="protein sequence ID" value="MEM5947114.1"/>
    <property type="molecule type" value="Genomic_DNA"/>
</dbReference>
<feature type="active site" description="Proton acceptor" evidence="11">
    <location>
        <position position="149"/>
    </location>
</feature>
<evidence type="ECO:0000256" key="8">
    <source>
        <dbReference type="ARBA" id="ARBA00041995"/>
    </source>
</evidence>
<dbReference type="SUPFAM" id="SSF53335">
    <property type="entry name" value="S-adenosyl-L-methionine-dependent methyltransferases"/>
    <property type="match status" value="1"/>
</dbReference>
<feature type="binding site" evidence="11">
    <location>
        <position position="109"/>
    </location>
    <ligand>
        <name>S-adenosyl-L-methionine</name>
        <dbReference type="ChEBI" id="CHEBI:59789"/>
    </ligand>
</feature>
<comment type="catalytic activity">
    <reaction evidence="10 11">
        <text>uridine(2552) in 23S rRNA + S-adenosyl-L-methionine = 2'-O-methyluridine(2552) in 23S rRNA + S-adenosyl-L-homocysteine + H(+)</text>
        <dbReference type="Rhea" id="RHEA:42720"/>
        <dbReference type="Rhea" id="RHEA-COMP:10202"/>
        <dbReference type="Rhea" id="RHEA-COMP:10203"/>
        <dbReference type="ChEBI" id="CHEBI:15378"/>
        <dbReference type="ChEBI" id="CHEBI:57856"/>
        <dbReference type="ChEBI" id="CHEBI:59789"/>
        <dbReference type="ChEBI" id="CHEBI:65315"/>
        <dbReference type="ChEBI" id="CHEBI:74478"/>
        <dbReference type="EC" id="2.1.1.166"/>
    </reaction>
</comment>
<proteinExistence type="inferred from homology"/>
<dbReference type="Gene3D" id="3.40.50.150">
    <property type="entry name" value="Vaccinia Virus protein VP39"/>
    <property type="match status" value="1"/>
</dbReference>
<evidence type="ECO:0000256" key="10">
    <source>
        <dbReference type="ARBA" id="ARBA00048970"/>
    </source>
</evidence>
<evidence type="ECO:0000256" key="1">
    <source>
        <dbReference type="ARBA" id="ARBA00022552"/>
    </source>
</evidence>
<dbReference type="GO" id="GO:0032259">
    <property type="term" value="P:methylation"/>
    <property type="evidence" value="ECO:0007669"/>
    <property type="project" value="UniProtKB-KW"/>
</dbReference>
<dbReference type="InterPro" id="IPR050082">
    <property type="entry name" value="RNA_methyltr_RlmE"/>
</dbReference>
<keyword evidence="14" id="KW-1185">Reference proteome</keyword>
<keyword evidence="1 11" id="KW-0698">rRNA processing</keyword>
<dbReference type="InterPro" id="IPR002877">
    <property type="entry name" value="RNA_MeTrfase_FtsJ_dom"/>
</dbReference>
<feature type="binding site" evidence="11">
    <location>
        <position position="87"/>
    </location>
    <ligand>
        <name>S-adenosyl-L-methionine</name>
        <dbReference type="ChEBI" id="CHEBI:59789"/>
    </ligand>
</feature>
<feature type="domain" description="Ribosomal RNA methyltransferase FtsJ" evidence="12">
    <location>
        <begin position="17"/>
        <end position="191"/>
    </location>
</feature>
<dbReference type="HAMAP" id="MF_01547">
    <property type="entry name" value="RNA_methyltr_E"/>
    <property type="match status" value="1"/>
</dbReference>
<dbReference type="GO" id="GO:0008168">
    <property type="term" value="F:methyltransferase activity"/>
    <property type="evidence" value="ECO:0007669"/>
    <property type="project" value="UniProtKB-KW"/>
</dbReference>
<dbReference type="Pfam" id="PF01728">
    <property type="entry name" value="FtsJ"/>
    <property type="match status" value="1"/>
</dbReference>
<dbReference type="InterPro" id="IPR015507">
    <property type="entry name" value="rRNA-MeTfrase_E"/>
</dbReference>
<gene>
    <name evidence="11" type="primary">rlmE</name>
    <name evidence="11" type="synonym">ftsJ</name>
    <name evidence="11" type="synonym">rrmJ</name>
    <name evidence="13" type="ORF">WKV44_00995</name>
</gene>
<dbReference type="PANTHER" id="PTHR10920">
    <property type="entry name" value="RIBOSOMAL RNA METHYLTRANSFERASE"/>
    <property type="match status" value="1"/>
</dbReference>
<comment type="similarity">
    <text evidence="11">Belongs to the class I-like SAM-binding methyltransferase superfamily. RNA methyltransferase RlmE family.</text>
</comment>
<evidence type="ECO:0000256" key="11">
    <source>
        <dbReference type="HAMAP-Rule" id="MF_01547"/>
    </source>
</evidence>
<evidence type="ECO:0000313" key="13">
    <source>
        <dbReference type="EMBL" id="MEM5947114.1"/>
    </source>
</evidence>
<dbReference type="PIRSF" id="PIRSF005461">
    <property type="entry name" value="23S_rRNA_mtase"/>
    <property type="match status" value="1"/>
</dbReference>
<organism evidence="13 14">
    <name type="scientific">Rarispira pelagica</name>
    <dbReference type="NCBI Taxonomy" id="3141764"/>
    <lineage>
        <taxon>Bacteria</taxon>
        <taxon>Pseudomonadati</taxon>
        <taxon>Spirochaetota</taxon>
        <taxon>Spirochaetia</taxon>
        <taxon>Winmispirales</taxon>
        <taxon>Winmispiraceae</taxon>
        <taxon>Rarispira</taxon>
    </lineage>
</organism>
<comment type="caution">
    <text evidence="13">The sequence shown here is derived from an EMBL/GenBank/DDBJ whole genome shotgun (WGS) entry which is preliminary data.</text>
</comment>
<feature type="binding site" evidence="11">
    <location>
        <position position="69"/>
    </location>
    <ligand>
        <name>S-adenosyl-L-methionine</name>
        <dbReference type="ChEBI" id="CHEBI:59789"/>
    </ligand>
</feature>
<dbReference type="Proteomes" id="UP001466331">
    <property type="component" value="Unassembled WGS sequence"/>
</dbReference>
<comment type="function">
    <text evidence="5 11">Specifically methylates the uridine in position 2552 of 23S rRNA at the 2'-O position of the ribose in the fully assembled 50S ribosomal subunit.</text>
</comment>
<dbReference type="EC" id="2.1.1.166" evidence="6 11"/>
<evidence type="ECO:0000256" key="7">
    <source>
        <dbReference type="ARBA" id="ARBA00041129"/>
    </source>
</evidence>
<keyword evidence="3 11" id="KW-0808">Transferase</keyword>
<keyword evidence="4 11" id="KW-0949">S-adenosyl-L-methionine</keyword>
<evidence type="ECO:0000313" key="14">
    <source>
        <dbReference type="Proteomes" id="UP001466331"/>
    </source>
</evidence>
<evidence type="ECO:0000256" key="5">
    <source>
        <dbReference type="ARBA" id="ARBA00037569"/>
    </source>
</evidence>
<reference evidence="13 14" key="1">
    <citation type="submission" date="2024-03" db="EMBL/GenBank/DDBJ databases">
        <title>Ignisphaera cupida sp. nov., a hyperthermophilic hydrolytic archaeon from a hot spring of Kamchatka, and proposal of Ignisphaeraceae fam. nov.</title>
        <authorList>
            <person name="Podosokorskaya O.A."/>
            <person name="Elcheninov A.G."/>
            <person name="Maltseva A.I."/>
            <person name="Zayulina K.S."/>
            <person name="Novikov A."/>
            <person name="Merkel A.Y."/>
        </authorList>
    </citation>
    <scope>NUCLEOTIDE SEQUENCE [LARGE SCALE GENOMIC DNA]</scope>
    <source>
        <strain evidence="13 14">38H-sp</strain>
    </source>
</reference>
<keyword evidence="2 11" id="KW-0489">Methyltransferase</keyword>
<evidence type="ECO:0000256" key="3">
    <source>
        <dbReference type="ARBA" id="ARBA00022679"/>
    </source>
</evidence>
<comment type="subcellular location">
    <subcellularLocation>
        <location evidence="11">Cytoplasm</location>
    </subcellularLocation>
</comment>
<evidence type="ECO:0000259" key="12">
    <source>
        <dbReference type="Pfam" id="PF01728"/>
    </source>
</evidence>
<sequence>MKWDDDYYTQKAKKDGYPARSVYKLMEIDKKYKIIKQGYTVLDIGAAPGSWSKYILTKIGKSGRLLSIDLNRLEIKEDSRMEALQGDIYSKEIQDRIAEYGQFDLVVSDIAPTTSGNRNLDTARSEALVEEVIGFAEKYLKTGGDFVAKLFQGPGRQAIMDRIRANWTSAHFFKPQATRKQSFEVFIIGIGKK</sequence>
<feature type="binding site" evidence="11">
    <location>
        <position position="51"/>
    </location>
    <ligand>
        <name>S-adenosyl-L-methionine</name>
        <dbReference type="ChEBI" id="CHEBI:59789"/>
    </ligand>
</feature>
<evidence type="ECO:0000256" key="2">
    <source>
        <dbReference type="ARBA" id="ARBA00022603"/>
    </source>
</evidence>
<evidence type="ECO:0000256" key="9">
    <source>
        <dbReference type="ARBA" id="ARBA00042745"/>
    </source>
</evidence>
<dbReference type="PANTHER" id="PTHR10920:SF18">
    <property type="entry name" value="RRNA METHYLTRANSFERASE 2, MITOCHONDRIAL"/>
    <property type="match status" value="1"/>
</dbReference>